<name>A0AAV0XZ01_9HEMI</name>
<evidence type="ECO:0000313" key="1">
    <source>
        <dbReference type="EMBL" id="CAI6372982.1"/>
    </source>
</evidence>
<proteinExistence type="predicted"/>
<protein>
    <submittedName>
        <fullName evidence="1">Uncharacterized protein</fullName>
    </submittedName>
</protein>
<sequence>MNVDKKDRLTNTIVDDDDDDGDSVIIHIGDHCITKETESDLSKIDKFIKQTHSDYVTECVVPDLDLIREENELVQNIVSSKNINNHPVIAIRGFSGCVIVLYLSNHVQNCRLDLRLCTASN</sequence>
<accession>A0AAV0XZ01</accession>
<comment type="caution">
    <text evidence="1">The sequence shown here is derived from an EMBL/GenBank/DDBJ whole genome shotgun (WGS) entry which is preliminary data.</text>
</comment>
<organism evidence="1 2">
    <name type="scientific">Macrosiphum euphorbiae</name>
    <name type="common">potato aphid</name>
    <dbReference type="NCBI Taxonomy" id="13131"/>
    <lineage>
        <taxon>Eukaryota</taxon>
        <taxon>Metazoa</taxon>
        <taxon>Ecdysozoa</taxon>
        <taxon>Arthropoda</taxon>
        <taxon>Hexapoda</taxon>
        <taxon>Insecta</taxon>
        <taxon>Pterygota</taxon>
        <taxon>Neoptera</taxon>
        <taxon>Paraneoptera</taxon>
        <taxon>Hemiptera</taxon>
        <taxon>Sternorrhyncha</taxon>
        <taxon>Aphidomorpha</taxon>
        <taxon>Aphidoidea</taxon>
        <taxon>Aphididae</taxon>
        <taxon>Macrosiphini</taxon>
        <taxon>Macrosiphum</taxon>
    </lineage>
</organism>
<dbReference type="AlphaFoldDB" id="A0AAV0XZ01"/>
<gene>
    <name evidence="1" type="ORF">MEUPH1_LOCUS26786</name>
</gene>
<dbReference type="Proteomes" id="UP001160148">
    <property type="component" value="Unassembled WGS sequence"/>
</dbReference>
<evidence type="ECO:0000313" key="2">
    <source>
        <dbReference type="Proteomes" id="UP001160148"/>
    </source>
</evidence>
<dbReference type="EMBL" id="CARXXK010001085">
    <property type="protein sequence ID" value="CAI6372982.1"/>
    <property type="molecule type" value="Genomic_DNA"/>
</dbReference>
<reference evidence="1 2" key="1">
    <citation type="submission" date="2023-01" db="EMBL/GenBank/DDBJ databases">
        <authorList>
            <person name="Whitehead M."/>
        </authorList>
    </citation>
    <scope>NUCLEOTIDE SEQUENCE [LARGE SCALE GENOMIC DNA]</scope>
</reference>
<keyword evidence="2" id="KW-1185">Reference proteome</keyword>